<feature type="region of interest" description="Disordered" evidence="1">
    <location>
        <begin position="1"/>
        <end position="61"/>
    </location>
</feature>
<evidence type="ECO:0000256" key="1">
    <source>
        <dbReference type="SAM" id="MobiDB-lite"/>
    </source>
</evidence>
<feature type="compositionally biased region" description="Basic and acidic residues" evidence="1">
    <location>
        <begin position="39"/>
        <end position="49"/>
    </location>
</feature>
<gene>
    <name evidence="2" type="ORF">Ljor_1997</name>
</gene>
<dbReference type="Proteomes" id="UP000055035">
    <property type="component" value="Unassembled WGS sequence"/>
</dbReference>
<name>A0A0W0VC29_9GAMM</name>
<feature type="compositionally biased region" description="Low complexity" evidence="1">
    <location>
        <begin position="1"/>
        <end position="15"/>
    </location>
</feature>
<proteinExistence type="predicted"/>
<reference evidence="2 3" key="1">
    <citation type="submission" date="2015-11" db="EMBL/GenBank/DDBJ databases">
        <title>Genomic analysis of 38 Legionella species identifies large and diverse effector repertoires.</title>
        <authorList>
            <person name="Burstein D."/>
            <person name="Amaro F."/>
            <person name="Zusman T."/>
            <person name="Lifshitz Z."/>
            <person name="Cohen O."/>
            <person name="Gilbert J.A."/>
            <person name="Pupko T."/>
            <person name="Shuman H.A."/>
            <person name="Segal G."/>
        </authorList>
    </citation>
    <scope>NUCLEOTIDE SEQUENCE [LARGE SCALE GENOMIC DNA]</scope>
    <source>
        <strain evidence="2 3">BL-540</strain>
    </source>
</reference>
<comment type="caution">
    <text evidence="2">The sequence shown here is derived from an EMBL/GenBank/DDBJ whole genome shotgun (WGS) entry which is preliminary data.</text>
</comment>
<dbReference type="PATRIC" id="fig|456.5.peg.2130"/>
<organism evidence="2 3">
    <name type="scientific">Legionella jordanis</name>
    <dbReference type="NCBI Taxonomy" id="456"/>
    <lineage>
        <taxon>Bacteria</taxon>
        <taxon>Pseudomonadati</taxon>
        <taxon>Pseudomonadota</taxon>
        <taxon>Gammaproteobacteria</taxon>
        <taxon>Legionellales</taxon>
        <taxon>Legionellaceae</taxon>
        <taxon>Legionella</taxon>
    </lineage>
</organism>
<dbReference type="EMBL" id="LNYJ01000011">
    <property type="protein sequence ID" value="KTD17691.1"/>
    <property type="molecule type" value="Genomic_DNA"/>
</dbReference>
<dbReference type="AlphaFoldDB" id="A0A0W0VC29"/>
<protein>
    <submittedName>
        <fullName evidence="2">Uncharacterized protein</fullName>
    </submittedName>
</protein>
<dbReference type="RefSeq" id="WP_058471422.1">
    <property type="nucleotide sequence ID" value="NZ_CAAAIC010000001.1"/>
</dbReference>
<sequence length="61" mass="6702">MKKSSPDSSKQPQIKGKLKKDDLKNISGGRSAPSGNCGVDDRGEPHLKNPIDYWNPRNPRG</sequence>
<evidence type="ECO:0000313" key="2">
    <source>
        <dbReference type="EMBL" id="KTD17691.1"/>
    </source>
</evidence>
<accession>A0A0W0VC29</accession>
<evidence type="ECO:0000313" key="3">
    <source>
        <dbReference type="Proteomes" id="UP000055035"/>
    </source>
</evidence>
<keyword evidence="3" id="KW-1185">Reference proteome</keyword>